<feature type="transmembrane region" description="Helical" evidence="4">
    <location>
        <begin position="274"/>
        <end position="295"/>
    </location>
</feature>
<protein>
    <submittedName>
        <fullName evidence="5">Organoarsenical effux MFS transporter ArsJ</fullName>
    </submittedName>
</protein>
<keyword evidence="1 4" id="KW-0812">Transmembrane</keyword>
<organism evidence="5 6">
    <name type="scientific">Paragemmobacter ruber</name>
    <dbReference type="NCBI Taxonomy" id="1985673"/>
    <lineage>
        <taxon>Bacteria</taxon>
        <taxon>Pseudomonadati</taxon>
        <taxon>Pseudomonadota</taxon>
        <taxon>Alphaproteobacteria</taxon>
        <taxon>Rhodobacterales</taxon>
        <taxon>Paracoccaceae</taxon>
        <taxon>Paragemmobacter</taxon>
    </lineage>
</organism>
<dbReference type="Proteomes" id="UP001517376">
    <property type="component" value="Unassembled WGS sequence"/>
</dbReference>
<keyword evidence="2 4" id="KW-1133">Transmembrane helix</keyword>
<evidence type="ECO:0000256" key="4">
    <source>
        <dbReference type="SAM" id="Phobius"/>
    </source>
</evidence>
<dbReference type="PANTHER" id="PTHR23547:SF1">
    <property type="entry name" value="MAJOR FACILITATOR SUPERFAMILY MFS_1"/>
    <property type="match status" value="1"/>
</dbReference>
<keyword evidence="6" id="KW-1185">Reference proteome</keyword>
<feature type="transmembrane region" description="Helical" evidence="4">
    <location>
        <begin position="88"/>
        <end position="108"/>
    </location>
</feature>
<gene>
    <name evidence="5" type="primary">arsJ</name>
    <name evidence="5" type="ORF">GU920_09360</name>
</gene>
<accession>A0ABW9Y7C9</accession>
<dbReference type="Gene3D" id="1.20.1250.20">
    <property type="entry name" value="MFS general substrate transporter like domains"/>
    <property type="match status" value="1"/>
</dbReference>
<evidence type="ECO:0000256" key="2">
    <source>
        <dbReference type="ARBA" id="ARBA00022989"/>
    </source>
</evidence>
<dbReference type="SUPFAM" id="SSF103473">
    <property type="entry name" value="MFS general substrate transporter"/>
    <property type="match status" value="1"/>
</dbReference>
<feature type="transmembrane region" description="Helical" evidence="4">
    <location>
        <begin position="169"/>
        <end position="186"/>
    </location>
</feature>
<keyword evidence="3 4" id="KW-0472">Membrane</keyword>
<evidence type="ECO:0000256" key="1">
    <source>
        <dbReference type="ARBA" id="ARBA00022692"/>
    </source>
</evidence>
<feature type="transmembrane region" description="Helical" evidence="4">
    <location>
        <begin position="114"/>
        <end position="134"/>
    </location>
</feature>
<feature type="transmembrane region" description="Helical" evidence="4">
    <location>
        <begin position="315"/>
        <end position="336"/>
    </location>
</feature>
<dbReference type="Pfam" id="PF07690">
    <property type="entry name" value="MFS_1"/>
    <property type="match status" value="1"/>
</dbReference>
<evidence type="ECO:0000256" key="3">
    <source>
        <dbReference type="ARBA" id="ARBA00023136"/>
    </source>
</evidence>
<feature type="transmembrane region" description="Helical" evidence="4">
    <location>
        <begin position="342"/>
        <end position="370"/>
    </location>
</feature>
<comment type="caution">
    <text evidence="5">The sequence shown here is derived from an EMBL/GenBank/DDBJ whole genome shotgun (WGS) entry which is preliminary data.</text>
</comment>
<name>A0ABW9Y7C9_9RHOB</name>
<evidence type="ECO:0000313" key="5">
    <source>
        <dbReference type="EMBL" id="NBE07744.1"/>
    </source>
</evidence>
<sequence length="436" mass="45933">MGLCLPSGRHRPHGGGLPVTAVNPLRAYIAVTAAYWAFMLSDGALRMLVLLHFNALGFTPVQLAWLFLLYEVAGIVTNLAAGWLAARFGLAATLYAGLSLQIMALAALTQLDPGWAIAASVAFVMAVQGLSGVAKDLAKMSSKSAVKLLAPSEEGGLFRWVALLTGSKNAVKGAGFFLGAALLALAGFAPALWTMAAVLMAILIAVLLFLPKGLPGRMKSAESWGGWRSPDARINRLSLARMFLFGARDVWFVVGIPVYFQAVLSDGTPDSRRAAFFLIGGFLALWIIAYGAVQAMAPRILGGKGQPLPDTTRKAALWSGLLVPIPFALAALALWAGEPAPWLTATLILGLLAFGFVFAVNSSVHSYLILAFGSADRITRDVGFYYMANAAGRLIGTLLSGLSYQWGGLAACLATAGTMALLAWLATRTLPRQPAP</sequence>
<proteinExistence type="predicted"/>
<dbReference type="InterPro" id="IPR011701">
    <property type="entry name" value="MFS"/>
</dbReference>
<dbReference type="EMBL" id="JAAATW010000002">
    <property type="protein sequence ID" value="NBE07744.1"/>
    <property type="molecule type" value="Genomic_DNA"/>
</dbReference>
<dbReference type="PANTHER" id="PTHR23547">
    <property type="entry name" value="MAJOR FACILITATOR SUPERFAMILY DOMAIN, GENERAL SUBSTRATE TRANSPORTER"/>
    <property type="match status" value="1"/>
</dbReference>
<dbReference type="InterPro" id="IPR047769">
    <property type="entry name" value="MFS_ArsJ"/>
</dbReference>
<feature type="transmembrane region" description="Helical" evidence="4">
    <location>
        <begin position="192"/>
        <end position="210"/>
    </location>
</feature>
<feature type="transmembrane region" description="Helical" evidence="4">
    <location>
        <begin position="382"/>
        <end position="400"/>
    </location>
</feature>
<dbReference type="NCBIfam" id="NF033734">
    <property type="entry name" value="MFS_ArsJ"/>
    <property type="match status" value="1"/>
</dbReference>
<feature type="transmembrane region" description="Helical" evidence="4">
    <location>
        <begin position="406"/>
        <end position="426"/>
    </location>
</feature>
<reference evidence="6" key="1">
    <citation type="submission" date="2020-01" db="EMBL/GenBank/DDBJ databases">
        <title>Sphingomonas sp. strain CSW-10.</title>
        <authorList>
            <person name="Chen W.-M."/>
        </authorList>
    </citation>
    <scope>NUCLEOTIDE SEQUENCE [LARGE SCALE GENOMIC DNA]</scope>
    <source>
        <strain evidence="6">CCP-1</strain>
    </source>
</reference>
<feature type="transmembrane region" description="Helical" evidence="4">
    <location>
        <begin position="242"/>
        <end position="262"/>
    </location>
</feature>
<dbReference type="InterPro" id="IPR036259">
    <property type="entry name" value="MFS_trans_sf"/>
</dbReference>
<evidence type="ECO:0000313" key="6">
    <source>
        <dbReference type="Proteomes" id="UP001517376"/>
    </source>
</evidence>